<name>N1R0J8_AEGTA</name>
<dbReference type="PANTHER" id="PTHR12203:SF99">
    <property type="entry name" value="OS04G0534100 PROTEIN"/>
    <property type="match status" value="1"/>
</dbReference>
<proteinExistence type="predicted"/>
<dbReference type="InterPro" id="IPR051091">
    <property type="entry name" value="O-Glucosyltr/Glycosyltrsf_90"/>
</dbReference>
<evidence type="ECO:0000313" key="2">
    <source>
        <dbReference type="EnsemblPlants" id="EMT17881"/>
    </source>
</evidence>
<dbReference type="Pfam" id="PF05686">
    <property type="entry name" value="Glyco_transf_90"/>
    <property type="match status" value="1"/>
</dbReference>
<evidence type="ECO:0000259" key="1">
    <source>
        <dbReference type="SMART" id="SM00672"/>
    </source>
</evidence>
<dbReference type="EnsemblPlants" id="EMT17881">
    <property type="protein sequence ID" value="EMT17881"/>
    <property type="gene ID" value="F775_33129"/>
</dbReference>
<dbReference type="InterPro" id="IPR006598">
    <property type="entry name" value="CAP10"/>
</dbReference>
<organism evidence="2">
    <name type="scientific">Aegilops tauschii</name>
    <name type="common">Tausch's goatgrass</name>
    <name type="synonym">Aegilops squarrosa</name>
    <dbReference type="NCBI Taxonomy" id="37682"/>
    <lineage>
        <taxon>Eukaryota</taxon>
        <taxon>Viridiplantae</taxon>
        <taxon>Streptophyta</taxon>
        <taxon>Embryophyta</taxon>
        <taxon>Tracheophyta</taxon>
        <taxon>Spermatophyta</taxon>
        <taxon>Magnoliopsida</taxon>
        <taxon>Liliopsida</taxon>
        <taxon>Poales</taxon>
        <taxon>Poaceae</taxon>
        <taxon>BOP clade</taxon>
        <taxon>Pooideae</taxon>
        <taxon>Triticodae</taxon>
        <taxon>Triticeae</taxon>
        <taxon>Triticinae</taxon>
        <taxon>Aegilops</taxon>
    </lineage>
</organism>
<reference evidence="2" key="1">
    <citation type="submission" date="2015-06" db="UniProtKB">
        <authorList>
            <consortium name="EnsemblPlants"/>
        </authorList>
    </citation>
    <scope>IDENTIFICATION</scope>
</reference>
<accession>N1R0J8</accession>
<dbReference type="InterPro" id="IPR025315">
    <property type="entry name" value="DUF4220"/>
</dbReference>
<dbReference type="PANTHER" id="PTHR12203">
    <property type="entry name" value="KDEL LYS-ASP-GLU-LEU CONTAINING - RELATED"/>
    <property type="match status" value="1"/>
</dbReference>
<sequence length="1289" mass="146030">MAMEVAAAGAVDGQRSSKFVAALSRTSATFLFFSVVVVGAVAVSTRWITTTTSTDAHNWMEMRNELEVVRGWVTSNIVGNGEGRLLRLPFAFFTLVILLSVSSLDRCNDRLIRFCSCRPEINIKPWDALYKDLKDGNSKGKWFSREPYAYWKGNAAVATSRQELVKCNVSSTQDWNARIYTQDWFKESKEGYKTSNLGSQCTHRYKIYIEGSAWSISQKYILACDSMTLLVTPKYYDFFSRSLMPLQHYWPVRDDNKCASIQYAVDWGNSHKQLAQRIGKEASDFVQQEVNMDHVYDYMLHLLTEYANLLTFKPTKPPEAVEVCPESLVCQAEGTEKKFLMESMVKSAHDSGPCDLPPPFNPQELTMLKQRKENSIRQVEMPRPISLTHTAIEGTQRRDCGSTVSVPAWCCPARVSGAKYDFSEKGPGLTRIKSSGFEIPELEVQAFVSDRLQVQVVKLCCAEFMYKLLRKCWYPALQDFLLTLPVHQKKLQAVEDSTCDNLITRAHSYLNGPSRSVGCCHMYMCGHRSSSHQICSAPVLCFSMEQIDRVRNATQAAKGFASSSAGQLARIEGLVTVGCILVGILVVSNSRRRHDGRSLARLVVWGAFMFNFPVISYTIGLMQSSSIQNELFVVWASFLLLLLGSADTMTAFSFNDNSQQTRSMMHQGLHIIYLLFLILYYKGQLASNFLISLFLLWGLSVLRLCLRGKAYRSTCRSRGLIRENQVMFEYMLYEPLNSHFLQDGAYNPETMEGYIYLVDGKEVKEVKLGDEIIHVAYHVPKRVDAAEIETVNVAEIETVNVAGNETVVDVAQIEMADAAGTEMVDPAAKKTVDIFRIWQCKGKLLQWSGSDQGTSRRRDLCLSFALFKILRLRFATDHVGNIDFGEDKCRDFVLKGLLSDDEDLDRAFRVVEAELGFLFDFFYARYPSIKDTLAPDLIVYAAILATSIFTLFCPDLKHRPTGFSANIFIHGFNLDLLVTRLVKMLCRYVRKESWHRALVEIPLKFLCHFTFTKYWKGSIGQYFVFENVHPHPFKSFLSWISLETLDSSLMTKSISLPPQVRQAVLRQLKDIKGKITDGRMWLCEMGVTDLDLDRDIFYGQTYARYIMTWHIATSICSIGLTVPSKENASEEFVKNYVVATKLSGYCAYLLAFKPDLLPDDTYRSLSIARGTLHNAREYLGKCKSNEEKYKKLIKLGSSKSTDYEVGLLSEGSRIAVYFIDRFVDMEERWRLLAVFWANMMLYIAPSDRAVAHATRMATGGEFITLIWALVAHAHIIGKVQPPGGMGDPK</sequence>
<feature type="domain" description="Glycosyl transferase CAP10" evidence="1">
    <location>
        <begin position="87"/>
        <end position="313"/>
    </location>
</feature>
<dbReference type="SMART" id="SM00672">
    <property type="entry name" value="CAP10"/>
    <property type="match status" value="1"/>
</dbReference>
<dbReference type="Pfam" id="PF13968">
    <property type="entry name" value="DUF4220"/>
    <property type="match status" value="1"/>
</dbReference>
<dbReference type="Pfam" id="PF04578">
    <property type="entry name" value="DUF594"/>
    <property type="match status" value="1"/>
</dbReference>
<dbReference type="InterPro" id="IPR007658">
    <property type="entry name" value="DUF594"/>
</dbReference>
<protein>
    <recommendedName>
        <fullName evidence="1">Glycosyl transferase CAP10 domain-containing protein</fullName>
    </recommendedName>
</protein>